<evidence type="ECO:0000313" key="2">
    <source>
        <dbReference type="EMBL" id="TQN41683.1"/>
    </source>
</evidence>
<dbReference type="EMBL" id="VFQE01000001">
    <property type="protein sequence ID" value="TQN41683.1"/>
    <property type="molecule type" value="Genomic_DNA"/>
</dbReference>
<proteinExistence type="predicted"/>
<dbReference type="RefSeq" id="WP_170182327.1">
    <property type="nucleotide sequence ID" value="NZ_VFQE01000001.1"/>
</dbReference>
<evidence type="ECO:0000313" key="3">
    <source>
        <dbReference type="Proteomes" id="UP000319865"/>
    </source>
</evidence>
<feature type="transmembrane region" description="Helical" evidence="1">
    <location>
        <begin position="12"/>
        <end position="31"/>
    </location>
</feature>
<name>A0A543PC70_9ACTN</name>
<dbReference type="Proteomes" id="UP000319865">
    <property type="component" value="Unassembled WGS sequence"/>
</dbReference>
<protein>
    <submittedName>
        <fullName evidence="2">Uncharacterized protein</fullName>
    </submittedName>
</protein>
<comment type="caution">
    <text evidence="2">The sequence shown here is derived from an EMBL/GenBank/DDBJ whole genome shotgun (WGS) entry which is preliminary data.</text>
</comment>
<organism evidence="2 3">
    <name type="scientific">Blastococcus colisei</name>
    <dbReference type="NCBI Taxonomy" id="1564162"/>
    <lineage>
        <taxon>Bacteria</taxon>
        <taxon>Bacillati</taxon>
        <taxon>Actinomycetota</taxon>
        <taxon>Actinomycetes</taxon>
        <taxon>Geodermatophilales</taxon>
        <taxon>Geodermatophilaceae</taxon>
        <taxon>Blastococcus</taxon>
    </lineage>
</organism>
<keyword evidence="1" id="KW-0472">Membrane</keyword>
<evidence type="ECO:0000256" key="1">
    <source>
        <dbReference type="SAM" id="Phobius"/>
    </source>
</evidence>
<sequence>MRDPLHRLYQTKLALLATILTVTGLALIVLARWSDGQAGWQWLSRLPVIDLGSALFTTGLVAVVFSYLDGQDREVRDTERLKRVISTEAPAIRDAVIDGFAFKQEDLARVATPERLDQIVSNSLALRLGDAAFAGDIYTDIREQAIRATERWYDCRISIRLSKALERGTGSARSPLFVATVTWEYTVMPTTQIRRFTCVDDRAEYRELTQDPTTSVWYVNPRHGIHAGSKAAFELVQFAVHGADLPIRRTERSDGQTYSVNIGKEVVQEGRPVTIAYTYRTVVPVRGHLLHLDLEQPTKGVDIELDYSDCGIEYVNVVDFIASSEQARVSQSPETVPGQRVSVGFDGWVFPRSGVAFVWVRDRSRHRE</sequence>
<keyword evidence="3" id="KW-1185">Reference proteome</keyword>
<feature type="transmembrane region" description="Helical" evidence="1">
    <location>
        <begin position="51"/>
        <end position="68"/>
    </location>
</feature>
<keyword evidence="1" id="KW-1133">Transmembrane helix</keyword>
<keyword evidence="1" id="KW-0812">Transmembrane</keyword>
<accession>A0A543PC70</accession>
<dbReference type="AlphaFoldDB" id="A0A543PC70"/>
<reference evidence="2 3" key="1">
    <citation type="submission" date="2019-06" db="EMBL/GenBank/DDBJ databases">
        <title>Sequencing the genomes of 1000 actinobacteria strains.</title>
        <authorList>
            <person name="Klenk H.-P."/>
        </authorList>
    </citation>
    <scope>NUCLEOTIDE SEQUENCE [LARGE SCALE GENOMIC DNA]</scope>
    <source>
        <strain evidence="2 3">DSM 46837</strain>
    </source>
</reference>
<gene>
    <name evidence="2" type="ORF">FHU33_1060</name>
</gene>